<protein>
    <submittedName>
        <fullName evidence="5">Uncharacterized protein</fullName>
    </submittedName>
</protein>
<dbReference type="Pfam" id="PF05701">
    <property type="entry name" value="WEMBL"/>
    <property type="match status" value="2"/>
</dbReference>
<organism evidence="5 6">
    <name type="scientific">Stephania cephalantha</name>
    <dbReference type="NCBI Taxonomy" id="152367"/>
    <lineage>
        <taxon>Eukaryota</taxon>
        <taxon>Viridiplantae</taxon>
        <taxon>Streptophyta</taxon>
        <taxon>Embryophyta</taxon>
        <taxon>Tracheophyta</taxon>
        <taxon>Spermatophyta</taxon>
        <taxon>Magnoliopsida</taxon>
        <taxon>Ranunculales</taxon>
        <taxon>Menispermaceae</taxon>
        <taxon>Menispermoideae</taxon>
        <taxon>Cissampelideae</taxon>
        <taxon>Stephania</taxon>
    </lineage>
</organism>
<dbReference type="GO" id="GO:0005829">
    <property type="term" value="C:cytosol"/>
    <property type="evidence" value="ECO:0007669"/>
    <property type="project" value="TreeGrafter"/>
</dbReference>
<sequence length="694" mass="78672">MLPRQLRTMLLLCLLRLQHWISRCRRLTFFGLLKPYNHDFLDQASPFTFSPDILCSLSWFHRKFQVLHFCLCLLIVCRVFACREFAKGANLLILTASGKQFSGLLFLLGAHALHKDQDMGEIDTKSIESVQTALFLFGEKSNNRKYRSTGSEGKQGLDEKELDLILKDLSNRKVQLEVKESAYQQLLLKQELYQKTVDELSLQLRNYDADRNKYIEEVTTAQIQEDELQRQIKVITNQLSETGNLKENLLLELKSTQEDLHKARAELASAVELKLSAKKQIELLETASAIENEKTMELFKRVEELSEAIHLSKLAAIETEKEKTTVLMEKVAELQTAYATAVQLQEQIEDLKKQIDMMPYLENEIINNTLLIDSLKLELKEAKALLALSEKAASDTAGITNSLKSQLEQMEVENSNFAKYAQSMDKELIELQSKLNNSRNEACKSHLEVENLSSELLEVQSEFDKLRDTECEAQIDIATLKAELHKLRSKIAAAEAREARFLSIKSGIYQAVKDIATEAQKAKYEASSFNPGFAIPFEDLESLQDKQLKGESSGMIEDSGTHITISLEEYKYLIKKAEEGDQVSISSHNQALPVTAPESGLEVDALKKELETASAEITKLKSVAEKAISRAESAEKAKTAVEGQLRKWRDQKQKKREALDALRQESRTKAWHPPNSQLETKSYSTLGKVLNMQF</sequence>
<gene>
    <name evidence="5" type="ORF">Scep_022100</name>
</gene>
<dbReference type="InterPro" id="IPR008545">
    <property type="entry name" value="Web"/>
</dbReference>
<reference evidence="5 6" key="1">
    <citation type="submission" date="2024-01" db="EMBL/GenBank/DDBJ databases">
        <title>Genome assemblies of Stephania.</title>
        <authorList>
            <person name="Yang L."/>
        </authorList>
    </citation>
    <scope>NUCLEOTIDE SEQUENCE [LARGE SCALE GENOMIC DNA]</scope>
    <source>
        <strain evidence="5">JXDWG</strain>
        <tissue evidence="5">Leaf</tissue>
    </source>
</reference>
<feature type="signal peptide" evidence="4">
    <location>
        <begin position="1"/>
        <end position="24"/>
    </location>
</feature>
<evidence type="ECO:0000256" key="2">
    <source>
        <dbReference type="ARBA" id="ARBA00023054"/>
    </source>
</evidence>
<comment type="caution">
    <text evidence="5">The sequence shown here is derived from an EMBL/GenBank/DDBJ whole genome shotgun (WGS) entry which is preliminary data.</text>
</comment>
<evidence type="ECO:0000256" key="4">
    <source>
        <dbReference type="SAM" id="SignalP"/>
    </source>
</evidence>
<proteinExistence type="inferred from homology"/>
<feature type="chain" id="PRO_5042979012" evidence="4">
    <location>
        <begin position="25"/>
        <end position="694"/>
    </location>
</feature>
<dbReference type="PANTHER" id="PTHR32054:SF17">
    <property type="entry name" value="EXPRESSED PROTEIN"/>
    <property type="match status" value="1"/>
</dbReference>
<dbReference type="EMBL" id="JBBNAG010000009">
    <property type="protein sequence ID" value="KAK9105256.1"/>
    <property type="molecule type" value="Genomic_DNA"/>
</dbReference>
<comment type="similarity">
    <text evidence="1">Belongs to the WEB family.</text>
</comment>
<feature type="coiled-coil region" evidence="3">
    <location>
        <begin position="603"/>
        <end position="665"/>
    </location>
</feature>
<keyword evidence="4" id="KW-0732">Signal</keyword>
<dbReference type="Proteomes" id="UP001419268">
    <property type="component" value="Unassembled WGS sequence"/>
</dbReference>
<evidence type="ECO:0000256" key="1">
    <source>
        <dbReference type="ARBA" id="ARBA00005485"/>
    </source>
</evidence>
<feature type="coiled-coil region" evidence="3">
    <location>
        <begin position="334"/>
        <end position="392"/>
    </location>
</feature>
<evidence type="ECO:0000313" key="5">
    <source>
        <dbReference type="EMBL" id="KAK9105256.1"/>
    </source>
</evidence>
<evidence type="ECO:0000256" key="3">
    <source>
        <dbReference type="SAM" id="Coils"/>
    </source>
</evidence>
<keyword evidence="2 3" id="KW-0175">Coiled coil</keyword>
<accession>A0AAP0I1X0</accession>
<keyword evidence="6" id="KW-1185">Reference proteome</keyword>
<dbReference type="GO" id="GO:0009904">
    <property type="term" value="P:chloroplast accumulation movement"/>
    <property type="evidence" value="ECO:0007669"/>
    <property type="project" value="TreeGrafter"/>
</dbReference>
<dbReference type="GO" id="GO:0009903">
    <property type="term" value="P:chloroplast avoidance movement"/>
    <property type="evidence" value="ECO:0007669"/>
    <property type="project" value="TreeGrafter"/>
</dbReference>
<dbReference type="AlphaFoldDB" id="A0AAP0I1X0"/>
<name>A0AAP0I1X0_9MAGN</name>
<dbReference type="PANTHER" id="PTHR32054">
    <property type="entry name" value="HEAVY CHAIN, PUTATIVE, EXPRESSED-RELATED-RELATED"/>
    <property type="match status" value="1"/>
</dbReference>
<feature type="coiled-coil region" evidence="3">
    <location>
        <begin position="197"/>
        <end position="273"/>
    </location>
</feature>
<feature type="coiled-coil region" evidence="3">
    <location>
        <begin position="421"/>
        <end position="497"/>
    </location>
</feature>
<evidence type="ECO:0000313" key="6">
    <source>
        <dbReference type="Proteomes" id="UP001419268"/>
    </source>
</evidence>